<dbReference type="InterPro" id="IPR043148">
    <property type="entry name" value="TagF_C"/>
</dbReference>
<dbReference type="Pfam" id="PF04464">
    <property type="entry name" value="Glyphos_transf"/>
    <property type="match status" value="1"/>
</dbReference>
<proteinExistence type="predicted"/>
<dbReference type="GO" id="GO:0047355">
    <property type="term" value="F:CDP-glycerol glycerophosphotransferase activity"/>
    <property type="evidence" value="ECO:0007669"/>
    <property type="project" value="InterPro"/>
</dbReference>
<dbReference type="GO" id="GO:0016020">
    <property type="term" value="C:membrane"/>
    <property type="evidence" value="ECO:0007669"/>
    <property type="project" value="InterPro"/>
</dbReference>
<dbReference type="AlphaFoldDB" id="A0A1F4Y0N1"/>
<dbReference type="Proteomes" id="UP000176943">
    <property type="component" value="Unassembled WGS sequence"/>
</dbReference>
<sequence length="464" mass="52603">MKTYFFIVPTKFRVNTMLRSTLLPTLRESGARVVIFSPFANDASFKAEFNGTHEPLVVVPFSPLARLALRLREILLKSDHPVLADAQLIMHGTRARRVIRTASARERLLQAARRIIRPLRGALATLFDKLEERLLRVPQYEHVCRTYNPSTIILGTCDADPQDIVWLTHARWSGAKAVVVDLPWNYFDDRMFSPPRPSTICAWNEDMVQHLRERFDLDSKKVSTVVTGCLRYDKYARSLTLMPREEFLRSMGADPARISLVYFLSGSHWNPHQAQIVRLILESVSTGAIRNNPQLIVRFGPHEKGLKEEFKILKEEYPDLVFDWAEETPQMDRVINLLAHSAASLSIFSSIALDAAAFDKPMIYTGFSGFAYPHEDDTAAARVYEFDFVRRALKTKGVRIAYDAKSLIELINQGMENPEADAAGRKVLVKKFLGNLDGKAGDRIARVIENTQKIRHSVKVPGPS</sequence>
<organism evidence="1 2">
    <name type="scientific">Candidatus Adlerbacteria bacterium RIFCSPLOWO2_01_FULL_54_16</name>
    <dbReference type="NCBI Taxonomy" id="1797244"/>
    <lineage>
        <taxon>Bacteria</taxon>
        <taxon>Candidatus Adleribacteriota</taxon>
    </lineage>
</organism>
<accession>A0A1F4Y0N1</accession>
<dbReference type="InterPro" id="IPR007554">
    <property type="entry name" value="Glycerophosphate_synth"/>
</dbReference>
<comment type="caution">
    <text evidence="1">The sequence shown here is derived from an EMBL/GenBank/DDBJ whole genome shotgun (WGS) entry which is preliminary data.</text>
</comment>
<evidence type="ECO:0000313" key="1">
    <source>
        <dbReference type="EMBL" id="OGC87356.1"/>
    </source>
</evidence>
<protein>
    <recommendedName>
        <fullName evidence="3">Glycosyl transferase family 1 domain-containing protein</fullName>
    </recommendedName>
</protein>
<reference evidence="1 2" key="1">
    <citation type="journal article" date="2016" name="Nat. Commun.">
        <title>Thousands of microbial genomes shed light on interconnected biogeochemical processes in an aquifer system.</title>
        <authorList>
            <person name="Anantharaman K."/>
            <person name="Brown C.T."/>
            <person name="Hug L.A."/>
            <person name="Sharon I."/>
            <person name="Castelle C.J."/>
            <person name="Probst A.J."/>
            <person name="Thomas B.C."/>
            <person name="Singh A."/>
            <person name="Wilkins M.J."/>
            <person name="Karaoz U."/>
            <person name="Brodie E.L."/>
            <person name="Williams K.H."/>
            <person name="Hubbard S.S."/>
            <person name="Banfield J.F."/>
        </authorList>
    </citation>
    <scope>NUCLEOTIDE SEQUENCE [LARGE SCALE GENOMIC DNA]</scope>
</reference>
<dbReference type="EMBL" id="MEWY01000003">
    <property type="protein sequence ID" value="OGC87356.1"/>
    <property type="molecule type" value="Genomic_DNA"/>
</dbReference>
<evidence type="ECO:0008006" key="3">
    <source>
        <dbReference type="Google" id="ProtNLM"/>
    </source>
</evidence>
<dbReference type="Gene3D" id="3.40.50.12580">
    <property type="match status" value="1"/>
</dbReference>
<dbReference type="SUPFAM" id="SSF53756">
    <property type="entry name" value="UDP-Glycosyltransferase/glycogen phosphorylase"/>
    <property type="match status" value="1"/>
</dbReference>
<evidence type="ECO:0000313" key="2">
    <source>
        <dbReference type="Proteomes" id="UP000176943"/>
    </source>
</evidence>
<gene>
    <name evidence="1" type="ORF">A3B33_00190</name>
</gene>
<name>A0A1F4Y0N1_9BACT</name>